<accession>A0ACB8WRT1</accession>
<sequence>MLPHVLDTIISPSHLVAPLTWEIEERVKAAQEGLSCLQPSQVLPPRSCRSPAALACASSSLVSRLSGLRHWPATIPWPHHHPDSVVDRFSKMAHFVPLPKLPSAKETAELMLTHVFRLHGLPVDVVSDRGPQFTSIFWREFCVLVGASASLSSGFHPQSNGQTERMNQELETALRCMASQHPSSWSQQLLWVEYAHNTLTCSATGLSPFQCAYGFQPPLFPDLEEEVSCPSVQAFIRRCRRTWTQARAALLRSSDQYTEAANRHRSQAPTYLGRPKGVALHSRPSSTSRV</sequence>
<evidence type="ECO:0000313" key="1">
    <source>
        <dbReference type="EMBL" id="KAI3370532.1"/>
    </source>
</evidence>
<gene>
    <name evidence="1" type="ORF">L3Q82_025291</name>
</gene>
<evidence type="ECO:0000313" key="2">
    <source>
        <dbReference type="Proteomes" id="UP000831701"/>
    </source>
</evidence>
<organism evidence="1 2">
    <name type="scientific">Scortum barcoo</name>
    <name type="common">barcoo grunter</name>
    <dbReference type="NCBI Taxonomy" id="214431"/>
    <lineage>
        <taxon>Eukaryota</taxon>
        <taxon>Metazoa</taxon>
        <taxon>Chordata</taxon>
        <taxon>Craniata</taxon>
        <taxon>Vertebrata</taxon>
        <taxon>Euteleostomi</taxon>
        <taxon>Actinopterygii</taxon>
        <taxon>Neopterygii</taxon>
        <taxon>Teleostei</taxon>
        <taxon>Neoteleostei</taxon>
        <taxon>Acanthomorphata</taxon>
        <taxon>Eupercaria</taxon>
        <taxon>Centrarchiformes</taxon>
        <taxon>Terapontoidei</taxon>
        <taxon>Terapontidae</taxon>
        <taxon>Scortum</taxon>
    </lineage>
</organism>
<name>A0ACB8WRT1_9TELE</name>
<dbReference type="EMBL" id="CM041537">
    <property type="protein sequence ID" value="KAI3370532.1"/>
    <property type="molecule type" value="Genomic_DNA"/>
</dbReference>
<proteinExistence type="predicted"/>
<protein>
    <submittedName>
        <fullName evidence="1">Uncharacterized protein</fullName>
    </submittedName>
</protein>
<keyword evidence="2" id="KW-1185">Reference proteome</keyword>
<dbReference type="Proteomes" id="UP000831701">
    <property type="component" value="Chromosome 7"/>
</dbReference>
<reference evidence="1" key="1">
    <citation type="submission" date="2022-04" db="EMBL/GenBank/DDBJ databases">
        <title>Jade perch genome.</title>
        <authorList>
            <person name="Chao B."/>
        </authorList>
    </citation>
    <scope>NUCLEOTIDE SEQUENCE</scope>
    <source>
        <strain evidence="1">CB-2022</strain>
    </source>
</reference>
<comment type="caution">
    <text evidence="1">The sequence shown here is derived from an EMBL/GenBank/DDBJ whole genome shotgun (WGS) entry which is preliminary data.</text>
</comment>